<dbReference type="EMBL" id="BPLR01019463">
    <property type="protein sequence ID" value="GIX68134.1"/>
    <property type="molecule type" value="Genomic_DNA"/>
</dbReference>
<evidence type="ECO:0000313" key="3">
    <source>
        <dbReference type="Proteomes" id="UP001054945"/>
    </source>
</evidence>
<comment type="caution">
    <text evidence="2">The sequence shown here is derived from an EMBL/GenBank/DDBJ whole genome shotgun (WGS) entry which is preliminary data.</text>
</comment>
<organism evidence="2 3">
    <name type="scientific">Caerostris extrusa</name>
    <name type="common">Bark spider</name>
    <name type="synonym">Caerostris bankana</name>
    <dbReference type="NCBI Taxonomy" id="172846"/>
    <lineage>
        <taxon>Eukaryota</taxon>
        <taxon>Metazoa</taxon>
        <taxon>Ecdysozoa</taxon>
        <taxon>Arthropoda</taxon>
        <taxon>Chelicerata</taxon>
        <taxon>Arachnida</taxon>
        <taxon>Araneae</taxon>
        <taxon>Araneomorphae</taxon>
        <taxon>Entelegynae</taxon>
        <taxon>Araneoidea</taxon>
        <taxon>Araneidae</taxon>
        <taxon>Caerostris</taxon>
    </lineage>
</organism>
<gene>
    <name evidence="2" type="ORF">CEXT_512161</name>
</gene>
<evidence type="ECO:0000256" key="1">
    <source>
        <dbReference type="SAM" id="MobiDB-lite"/>
    </source>
</evidence>
<feature type="region of interest" description="Disordered" evidence="1">
    <location>
        <begin position="89"/>
        <end position="108"/>
    </location>
</feature>
<dbReference type="Proteomes" id="UP001054945">
    <property type="component" value="Unassembled WGS sequence"/>
</dbReference>
<dbReference type="AlphaFoldDB" id="A0AAV4M7W6"/>
<accession>A0AAV4M7W6</accession>
<keyword evidence="3" id="KW-1185">Reference proteome</keyword>
<reference evidence="2 3" key="1">
    <citation type="submission" date="2021-06" db="EMBL/GenBank/DDBJ databases">
        <title>Caerostris extrusa draft genome.</title>
        <authorList>
            <person name="Kono N."/>
            <person name="Arakawa K."/>
        </authorList>
    </citation>
    <scope>NUCLEOTIDE SEQUENCE [LARGE SCALE GENOMIC DNA]</scope>
</reference>
<sequence>MCESYRSGGCGIIEAGSYLKYWLVTQSKNGPIDNSDLIKLRKAIKKVIQNSMFPLILEQKYSSIIFLNQQWHLATLARVLRTPSFLEGGSPGIQTGVGEEKHWRGRRA</sequence>
<evidence type="ECO:0000313" key="2">
    <source>
        <dbReference type="EMBL" id="GIX68134.1"/>
    </source>
</evidence>
<proteinExistence type="predicted"/>
<protein>
    <submittedName>
        <fullName evidence="2">Uncharacterized protein</fullName>
    </submittedName>
</protein>
<name>A0AAV4M7W6_CAEEX</name>